<dbReference type="EMBL" id="SMBP01000004">
    <property type="protein sequence ID" value="TCU62463.1"/>
    <property type="molecule type" value="Genomic_DNA"/>
</dbReference>
<feature type="domain" description="HTH cro/C1-type" evidence="1">
    <location>
        <begin position="11"/>
        <end position="66"/>
    </location>
</feature>
<evidence type="ECO:0000313" key="3">
    <source>
        <dbReference type="Proteomes" id="UP000295773"/>
    </source>
</evidence>
<organism evidence="2 3">
    <name type="scientific">Longicatena caecimuris</name>
    <dbReference type="NCBI Taxonomy" id="1796635"/>
    <lineage>
        <taxon>Bacteria</taxon>
        <taxon>Bacillati</taxon>
        <taxon>Bacillota</taxon>
        <taxon>Erysipelotrichia</taxon>
        <taxon>Erysipelotrichales</taxon>
        <taxon>Erysipelotrichaceae</taxon>
        <taxon>Longicatena</taxon>
    </lineage>
</organism>
<dbReference type="Gene3D" id="1.10.260.40">
    <property type="entry name" value="lambda repressor-like DNA-binding domains"/>
    <property type="match status" value="1"/>
</dbReference>
<dbReference type="GeneID" id="73797012"/>
<gene>
    <name evidence="2" type="ORF">EDD61_104102</name>
</gene>
<reference evidence="2 3" key="1">
    <citation type="submission" date="2019-03" db="EMBL/GenBank/DDBJ databases">
        <title>Genomic Encyclopedia of Type Strains, Phase IV (KMG-IV): sequencing the most valuable type-strain genomes for metagenomic binning, comparative biology and taxonomic classification.</title>
        <authorList>
            <person name="Goeker M."/>
        </authorList>
    </citation>
    <scope>NUCLEOTIDE SEQUENCE [LARGE SCALE GENOMIC DNA]</scope>
    <source>
        <strain evidence="2 3">DSM 29481</strain>
    </source>
</reference>
<keyword evidence="3" id="KW-1185">Reference proteome</keyword>
<dbReference type="Proteomes" id="UP000295773">
    <property type="component" value="Unassembled WGS sequence"/>
</dbReference>
<accession>A0A4R3TJL7</accession>
<name>A0A4R3TJL7_9FIRM</name>
<evidence type="ECO:0000313" key="2">
    <source>
        <dbReference type="EMBL" id="TCU62463.1"/>
    </source>
</evidence>
<dbReference type="CDD" id="cd00093">
    <property type="entry name" value="HTH_XRE"/>
    <property type="match status" value="1"/>
</dbReference>
<dbReference type="SMART" id="SM00530">
    <property type="entry name" value="HTH_XRE"/>
    <property type="match status" value="1"/>
</dbReference>
<comment type="caution">
    <text evidence="2">The sequence shown here is derived from an EMBL/GenBank/DDBJ whole genome shotgun (WGS) entry which is preliminary data.</text>
</comment>
<dbReference type="GO" id="GO:0003677">
    <property type="term" value="F:DNA binding"/>
    <property type="evidence" value="ECO:0007669"/>
    <property type="project" value="UniProtKB-KW"/>
</dbReference>
<dbReference type="PROSITE" id="PS50943">
    <property type="entry name" value="HTH_CROC1"/>
    <property type="match status" value="1"/>
</dbReference>
<protein>
    <submittedName>
        <fullName evidence="2">Cro/C1-type helix-turn-helix DNA-binding protein</fullName>
    </submittedName>
</protein>
<dbReference type="InterPro" id="IPR010982">
    <property type="entry name" value="Lambda_DNA-bd_dom_sf"/>
</dbReference>
<proteinExistence type="predicted"/>
<dbReference type="Pfam" id="PF13443">
    <property type="entry name" value="HTH_26"/>
    <property type="match status" value="1"/>
</dbReference>
<dbReference type="SUPFAM" id="SSF47413">
    <property type="entry name" value="lambda repressor-like DNA-binding domains"/>
    <property type="match status" value="1"/>
</dbReference>
<dbReference type="InterPro" id="IPR001387">
    <property type="entry name" value="Cro/C1-type_HTH"/>
</dbReference>
<evidence type="ECO:0000259" key="1">
    <source>
        <dbReference type="PROSITE" id="PS50943"/>
    </source>
</evidence>
<dbReference type="AlphaFoldDB" id="A0A4R3TJL7"/>
<sequence length="81" mass="8853">MTIGEASCKRILQLCKTNEITLNGLSTTCGITQSTLNNIKFGKSKNPTISTIKKICDGLSITIIEFFDDPLFENLEPEIGS</sequence>
<keyword evidence="2" id="KW-0238">DNA-binding</keyword>
<dbReference type="RefSeq" id="WP_008690297.1">
    <property type="nucleotide sequence ID" value="NZ_AP024510.1"/>
</dbReference>